<accession>A0A448X1A9</accession>
<feature type="region of interest" description="Disordered" evidence="1">
    <location>
        <begin position="125"/>
        <end position="159"/>
    </location>
</feature>
<keyword evidence="2" id="KW-1133">Transmembrane helix</keyword>
<comment type="caution">
    <text evidence="3">The sequence shown here is derived from an EMBL/GenBank/DDBJ whole genome shotgun (WGS) entry which is preliminary data.</text>
</comment>
<keyword evidence="2" id="KW-0812">Transmembrane</keyword>
<name>A0A448X1A9_9PLAT</name>
<organism evidence="3 4">
    <name type="scientific">Protopolystoma xenopodis</name>
    <dbReference type="NCBI Taxonomy" id="117903"/>
    <lineage>
        <taxon>Eukaryota</taxon>
        <taxon>Metazoa</taxon>
        <taxon>Spiralia</taxon>
        <taxon>Lophotrochozoa</taxon>
        <taxon>Platyhelminthes</taxon>
        <taxon>Monogenea</taxon>
        <taxon>Polyopisthocotylea</taxon>
        <taxon>Polystomatidea</taxon>
        <taxon>Polystomatidae</taxon>
        <taxon>Protopolystoma</taxon>
    </lineage>
</organism>
<evidence type="ECO:0000313" key="4">
    <source>
        <dbReference type="Proteomes" id="UP000784294"/>
    </source>
</evidence>
<keyword evidence="4" id="KW-1185">Reference proteome</keyword>
<dbReference type="Proteomes" id="UP000784294">
    <property type="component" value="Unassembled WGS sequence"/>
</dbReference>
<dbReference type="EMBL" id="CAAALY010074066">
    <property type="protein sequence ID" value="VEL25454.1"/>
    <property type="molecule type" value="Genomic_DNA"/>
</dbReference>
<evidence type="ECO:0000256" key="1">
    <source>
        <dbReference type="SAM" id="MobiDB-lite"/>
    </source>
</evidence>
<reference evidence="3" key="1">
    <citation type="submission" date="2018-11" db="EMBL/GenBank/DDBJ databases">
        <authorList>
            <consortium name="Pathogen Informatics"/>
        </authorList>
    </citation>
    <scope>NUCLEOTIDE SEQUENCE</scope>
</reference>
<evidence type="ECO:0000256" key="2">
    <source>
        <dbReference type="SAM" id="Phobius"/>
    </source>
</evidence>
<sequence>MTTAWMVYPLIGTPGQHTDADTCIHSHTDTCTQVPTCKHPLACHHIAFLSPTHSDSLIICLGGRPCTRHSYSSAGLPISPASLEQTSQCCTSAVMSLSRLAPVLTRSLKADLKWHDMSTVERPLDRYETDRRRRQPANQQTRTSEHQNTHTHTHTHTYTNTYRRAYNRVKTGGPALDRTVVDSKALSDGQSRPACQVVGEHTFMLNELSSATVNEMHVRDRADVYPTRIHSARASRDKLIYKRAIKSCFTLTLTLTFTLSLSLSLSLSLVNPDR</sequence>
<keyword evidence="2" id="KW-0472">Membrane</keyword>
<protein>
    <submittedName>
        <fullName evidence="3">Uncharacterized protein</fullName>
    </submittedName>
</protein>
<proteinExistence type="predicted"/>
<gene>
    <name evidence="3" type="ORF">PXEA_LOCUS18894</name>
</gene>
<dbReference type="AlphaFoldDB" id="A0A448X1A9"/>
<feature type="transmembrane region" description="Helical" evidence="2">
    <location>
        <begin position="248"/>
        <end position="270"/>
    </location>
</feature>
<evidence type="ECO:0000313" key="3">
    <source>
        <dbReference type="EMBL" id="VEL25454.1"/>
    </source>
</evidence>